<proteinExistence type="predicted"/>
<organism evidence="1 2">
    <name type="scientific">Saliniramus fredricksonii</name>
    <dbReference type="NCBI Taxonomy" id="1653334"/>
    <lineage>
        <taxon>Bacteria</taxon>
        <taxon>Pseudomonadati</taxon>
        <taxon>Pseudomonadota</taxon>
        <taxon>Alphaproteobacteria</taxon>
        <taxon>Hyphomicrobiales</taxon>
        <taxon>Salinarimonadaceae</taxon>
        <taxon>Saliniramus</taxon>
    </lineage>
</organism>
<feature type="non-terminal residue" evidence="1">
    <location>
        <position position="34"/>
    </location>
</feature>
<dbReference type="STRING" id="1653334.GA0071312_2899"/>
<reference evidence="1 2" key="1">
    <citation type="submission" date="2015-09" db="EMBL/GenBank/DDBJ databases">
        <title>Identification and resolution of microdiversity through metagenomic sequencing of parallel consortia.</title>
        <authorList>
            <person name="Nelson W.C."/>
            <person name="Romine M.F."/>
            <person name="Lindemann S.R."/>
        </authorList>
    </citation>
    <scope>NUCLEOTIDE SEQUENCE [LARGE SCALE GENOMIC DNA]</scope>
    <source>
        <strain evidence="1">HL-109</strain>
    </source>
</reference>
<accession>A0A0P7X759</accession>
<evidence type="ECO:0000313" key="2">
    <source>
        <dbReference type="Proteomes" id="UP000050497"/>
    </source>
</evidence>
<evidence type="ECO:0000313" key="1">
    <source>
        <dbReference type="EMBL" id="KPQ10928.1"/>
    </source>
</evidence>
<dbReference type="Proteomes" id="UP000050497">
    <property type="component" value="Unassembled WGS sequence"/>
</dbReference>
<comment type="caution">
    <text evidence="1">The sequence shown here is derived from an EMBL/GenBank/DDBJ whole genome shotgun (WGS) entry which is preliminary data.</text>
</comment>
<name>A0A0P7X759_9HYPH</name>
<dbReference type="EMBL" id="LJSX01000011">
    <property type="protein sequence ID" value="KPQ10928.1"/>
    <property type="molecule type" value="Genomic_DNA"/>
</dbReference>
<gene>
    <name evidence="1" type="ORF">HLUCCO17_08440</name>
</gene>
<dbReference type="AlphaFoldDB" id="A0A0P7X759"/>
<sequence length="34" mass="3480">MSGPFTTAFALITSGDPALMQIIGLSLRVTVTAV</sequence>
<protein>
    <submittedName>
        <fullName evidence="1">Uncharacterized protein</fullName>
    </submittedName>
</protein>